<dbReference type="GO" id="GO:0004416">
    <property type="term" value="F:hydroxyacylglutathione hydrolase activity"/>
    <property type="evidence" value="ECO:0007669"/>
    <property type="project" value="UniProtKB-EC"/>
</dbReference>
<dbReference type="InterPro" id="IPR050855">
    <property type="entry name" value="NDM-1-like"/>
</dbReference>
<dbReference type="AlphaFoldDB" id="A0A840BPZ2"/>
<dbReference type="Pfam" id="PF00753">
    <property type="entry name" value="Lactamase_B"/>
    <property type="match status" value="1"/>
</dbReference>
<dbReference type="EMBL" id="JACIET010000004">
    <property type="protein sequence ID" value="MBB4014744.1"/>
    <property type="molecule type" value="Genomic_DNA"/>
</dbReference>
<dbReference type="InterPro" id="IPR037482">
    <property type="entry name" value="ST1585_MBL-fold"/>
</dbReference>
<organism evidence="2 3">
    <name type="scientific">Niveibacterium umoris</name>
    <dbReference type="NCBI Taxonomy" id="1193620"/>
    <lineage>
        <taxon>Bacteria</taxon>
        <taxon>Pseudomonadati</taxon>
        <taxon>Pseudomonadota</taxon>
        <taxon>Betaproteobacteria</taxon>
        <taxon>Rhodocyclales</taxon>
        <taxon>Rhodocyclaceae</taxon>
        <taxon>Niveibacterium</taxon>
    </lineage>
</organism>
<dbReference type="PANTHER" id="PTHR42951:SF22">
    <property type="entry name" value="METALLO BETA-LACTAMASE SUPERFAMILY LIPOPROTEIN"/>
    <property type="match status" value="1"/>
</dbReference>
<evidence type="ECO:0000259" key="1">
    <source>
        <dbReference type="SMART" id="SM00849"/>
    </source>
</evidence>
<dbReference type="PANTHER" id="PTHR42951">
    <property type="entry name" value="METALLO-BETA-LACTAMASE DOMAIN-CONTAINING"/>
    <property type="match status" value="1"/>
</dbReference>
<reference evidence="2 3" key="1">
    <citation type="submission" date="2020-08" db="EMBL/GenBank/DDBJ databases">
        <title>Genomic Encyclopedia of Type Strains, Phase IV (KMG-IV): sequencing the most valuable type-strain genomes for metagenomic binning, comparative biology and taxonomic classification.</title>
        <authorList>
            <person name="Goeker M."/>
        </authorList>
    </citation>
    <scope>NUCLEOTIDE SEQUENCE [LARGE SCALE GENOMIC DNA]</scope>
    <source>
        <strain evidence="2 3">DSM 106739</strain>
    </source>
</reference>
<dbReference type="EC" id="3.1.2.6" evidence="2"/>
<gene>
    <name evidence="2" type="ORF">GGR36_004101</name>
</gene>
<dbReference type="CDD" id="cd07726">
    <property type="entry name" value="ST1585-like_MBL-fold"/>
    <property type="match status" value="1"/>
</dbReference>
<accession>A0A840BPZ2</accession>
<dbReference type="Gene3D" id="3.60.15.10">
    <property type="entry name" value="Ribonuclease Z/Hydroxyacylglutathione hydrolase-like"/>
    <property type="match status" value="1"/>
</dbReference>
<evidence type="ECO:0000313" key="2">
    <source>
        <dbReference type="EMBL" id="MBB4014744.1"/>
    </source>
</evidence>
<dbReference type="InterPro" id="IPR001279">
    <property type="entry name" value="Metallo-B-lactamas"/>
</dbReference>
<keyword evidence="2" id="KW-0378">Hydrolase</keyword>
<name>A0A840BPZ2_9RHOO</name>
<dbReference type="SMART" id="SM00849">
    <property type="entry name" value="Lactamase_B"/>
    <property type="match status" value="1"/>
</dbReference>
<proteinExistence type="predicted"/>
<evidence type="ECO:0000313" key="3">
    <source>
        <dbReference type="Proteomes" id="UP000561045"/>
    </source>
</evidence>
<dbReference type="RefSeq" id="WP_183637898.1">
    <property type="nucleotide sequence ID" value="NZ_BAABLE010000024.1"/>
</dbReference>
<comment type="caution">
    <text evidence="2">The sequence shown here is derived from an EMBL/GenBank/DDBJ whole genome shotgun (WGS) entry which is preliminary data.</text>
</comment>
<dbReference type="SUPFAM" id="SSF56281">
    <property type="entry name" value="Metallo-hydrolase/oxidoreductase"/>
    <property type="match status" value="1"/>
</dbReference>
<dbReference type="Proteomes" id="UP000561045">
    <property type="component" value="Unassembled WGS sequence"/>
</dbReference>
<sequence>MSFVTAQGQGVFAIDSGYVRPMLDAIHLVVSDDGRAALVDTGTVHAVPRVLDALAVQGLAPESVDWICLTHVHLDHAGGAGALARVLPKAKVAVHARGSRHMADPSKLWAGTVAVYGQANAEALYGELVAVPEARIVEVGEGDSVRFGSRVFDVLDTPGHAKHHVCYHDPASNGIFTGDTFGLTYREMDGADGRANIFATTTPVHFDPAALHDSIDRLLALQPACIYPTHYSRSADVPRLGATLHRLIDAHVQACDGIDPTAADAHAVLVKRLEAIALAEAASAAWGVQGEAALQLLEGDLDLNAQGLLVWLQTRAQ</sequence>
<feature type="domain" description="Metallo-beta-lactamase" evidence="1">
    <location>
        <begin position="23"/>
        <end position="230"/>
    </location>
</feature>
<protein>
    <submittedName>
        <fullName evidence="2">Hydroxyacylglutathione hydrolase</fullName>
        <ecNumber evidence="2">3.1.2.6</ecNumber>
    </submittedName>
</protein>
<keyword evidence="3" id="KW-1185">Reference proteome</keyword>
<dbReference type="InterPro" id="IPR036866">
    <property type="entry name" value="RibonucZ/Hydroxyglut_hydro"/>
</dbReference>